<evidence type="ECO:0000259" key="1">
    <source>
        <dbReference type="Pfam" id="PF00501"/>
    </source>
</evidence>
<dbReference type="Gene3D" id="3.30.300.30">
    <property type="match status" value="1"/>
</dbReference>
<feature type="domain" description="AMP-dependent synthetase/ligase" evidence="1">
    <location>
        <begin position="10"/>
        <end position="369"/>
    </location>
</feature>
<name>A0ABW0RLW0_9GAMM</name>
<dbReference type="InterPro" id="IPR020845">
    <property type="entry name" value="AMP-binding_CS"/>
</dbReference>
<organism evidence="3 4">
    <name type="scientific">Marinobacter koreensis</name>
    <dbReference type="NCBI Taxonomy" id="335974"/>
    <lineage>
        <taxon>Bacteria</taxon>
        <taxon>Pseudomonadati</taxon>
        <taxon>Pseudomonadota</taxon>
        <taxon>Gammaproteobacteria</taxon>
        <taxon>Pseudomonadales</taxon>
        <taxon>Marinobacteraceae</taxon>
        <taxon>Marinobacter</taxon>
    </lineage>
</organism>
<dbReference type="InterPro" id="IPR045851">
    <property type="entry name" value="AMP-bd_C_sf"/>
</dbReference>
<dbReference type="InterPro" id="IPR042099">
    <property type="entry name" value="ANL_N_sf"/>
</dbReference>
<dbReference type="PANTHER" id="PTHR43201:SF32">
    <property type="entry name" value="2-SUCCINYLBENZOATE--COA LIGASE, CHLOROPLASTIC_PEROXISOMAL"/>
    <property type="match status" value="1"/>
</dbReference>
<dbReference type="EMBL" id="JBHSNL010000001">
    <property type="protein sequence ID" value="MFC5544410.1"/>
    <property type="molecule type" value="Genomic_DNA"/>
</dbReference>
<comment type="caution">
    <text evidence="3">The sequence shown here is derived from an EMBL/GenBank/DDBJ whole genome shotgun (WGS) entry which is preliminary data.</text>
</comment>
<protein>
    <submittedName>
        <fullName evidence="3">Class I adenylate-forming enzyme family protein</fullName>
    </submittedName>
</protein>
<evidence type="ECO:0000313" key="4">
    <source>
        <dbReference type="Proteomes" id="UP001596055"/>
    </source>
</evidence>
<dbReference type="InterPro" id="IPR000873">
    <property type="entry name" value="AMP-dep_synth/lig_dom"/>
</dbReference>
<dbReference type="PANTHER" id="PTHR43201">
    <property type="entry name" value="ACYL-COA SYNTHETASE"/>
    <property type="match status" value="1"/>
</dbReference>
<feature type="domain" description="AMP-binding enzyme C-terminal" evidence="2">
    <location>
        <begin position="420"/>
        <end position="491"/>
    </location>
</feature>
<proteinExistence type="predicted"/>
<dbReference type="Pfam" id="PF00501">
    <property type="entry name" value="AMP-binding"/>
    <property type="match status" value="1"/>
</dbReference>
<dbReference type="Proteomes" id="UP001596055">
    <property type="component" value="Unassembled WGS sequence"/>
</dbReference>
<dbReference type="PROSITE" id="PS00455">
    <property type="entry name" value="AMP_BINDING"/>
    <property type="match status" value="1"/>
</dbReference>
<reference evidence="4" key="1">
    <citation type="journal article" date="2019" name="Int. J. Syst. Evol. Microbiol.">
        <title>The Global Catalogue of Microorganisms (GCM) 10K type strain sequencing project: providing services to taxonomists for standard genome sequencing and annotation.</title>
        <authorList>
            <consortium name="The Broad Institute Genomics Platform"/>
            <consortium name="The Broad Institute Genome Sequencing Center for Infectious Disease"/>
            <person name="Wu L."/>
            <person name="Ma J."/>
        </authorList>
    </citation>
    <scope>NUCLEOTIDE SEQUENCE [LARGE SCALE GENOMIC DNA]</scope>
    <source>
        <strain evidence="4">CGMCC 4.1799</strain>
    </source>
</reference>
<evidence type="ECO:0000259" key="2">
    <source>
        <dbReference type="Pfam" id="PF13193"/>
    </source>
</evidence>
<accession>A0ABW0RLW0</accession>
<evidence type="ECO:0000313" key="3">
    <source>
        <dbReference type="EMBL" id="MFC5544410.1"/>
    </source>
</evidence>
<dbReference type="CDD" id="cd04433">
    <property type="entry name" value="AFD_class_I"/>
    <property type="match status" value="1"/>
</dbReference>
<dbReference type="Pfam" id="PF13193">
    <property type="entry name" value="AMP-binding_C"/>
    <property type="match status" value="1"/>
</dbReference>
<keyword evidence="4" id="KW-1185">Reference proteome</keyword>
<dbReference type="InterPro" id="IPR025110">
    <property type="entry name" value="AMP-bd_C"/>
</dbReference>
<gene>
    <name evidence="3" type="ORF">ACFPQA_05085</name>
</gene>
<sequence>MSGPIYCRFMRQVVRQPDKTALVAINGTDSYRQLHRAVEACVRQLAGWGLQRGDHLGVLLPNCREFVVLMLAAARMELVLVPHSMSLGARALSTVFEHTRVRRCVIWHARLPDLESVLGESGLAWFVAGGQRAGYPHLELEGGGETDPTDAPQVSQVVNDIPYILTLTSGSTGEPKPIILSQQTKIARARSAIDAYGLTDQDVIVAATPLYHSLAERLVLLPLMIGATCVLQPHFTAERWLDDVEQYGVTFSIIVSTQVRRILEYCQASDRCFPATLRTLVSSSEQLSVDSKISVLRLFRGQFHECYGASEVATVSDLNANANPEKWASVGLPMPGVNLRIVSSEGNVAPVGESGEIEVRTPLAFSGYYERQEETAAAHHEGYFRTGDLGYLDEDGFLYFLGRKKHTIITGGINVYPRDIEDLVSSDPDVRDCAAFAVPDPVLGEAVAVAVVTDDLDSRLIRRLRLLCARELSDYQQPRRFYRFEVIPRSGLSKVDRRAIEKIAGQMKPVFEV</sequence>
<dbReference type="Gene3D" id="3.40.50.12780">
    <property type="entry name" value="N-terminal domain of ligase-like"/>
    <property type="match status" value="1"/>
</dbReference>
<dbReference type="SUPFAM" id="SSF56801">
    <property type="entry name" value="Acetyl-CoA synthetase-like"/>
    <property type="match status" value="1"/>
</dbReference>
<dbReference type="RefSeq" id="WP_379883692.1">
    <property type="nucleotide sequence ID" value="NZ_JBHSNL010000001.1"/>
</dbReference>